<keyword evidence="2" id="KW-1185">Reference proteome</keyword>
<proteinExistence type="predicted"/>
<evidence type="ECO:0008006" key="3">
    <source>
        <dbReference type="Google" id="ProtNLM"/>
    </source>
</evidence>
<evidence type="ECO:0000313" key="1">
    <source>
        <dbReference type="EMBL" id="GLH74718.1"/>
    </source>
</evidence>
<gene>
    <name evidence="1" type="ORF">GETHLI_32200</name>
</gene>
<dbReference type="InterPro" id="IPR043129">
    <property type="entry name" value="ATPase_NBD"/>
</dbReference>
<evidence type="ECO:0000313" key="2">
    <source>
        <dbReference type="Proteomes" id="UP001165069"/>
    </source>
</evidence>
<dbReference type="RefSeq" id="WP_285577316.1">
    <property type="nucleotide sequence ID" value="NZ_BSDE01000008.1"/>
</dbReference>
<sequence length="475" mass="51175">MTTTHPSFVESLFNAAPKRRPRLDPGFRPLSLGLRTYRRVLAEESSRDRVCIALEQSPERISRKDLDIFPKVAGRDADNLRYVSWMLNFMLWSCGGWRVVLSGPDELCRAVAAEYAPDGARAFDAGLMGQAFGKPFEIRIVPAPEMPEATSSPSVSGGHLDGCRIGFDLGASDYKVAAVKDGEAVFSTELPWNPKVEPDPAYHYTRIQEGLRLAASHLPRVDAIGGSSAGILVDNQVMVASLFRAVPESTFQEQVRPLFQRLQAEWGIPIEVINDGDVTALAGALSLGLSGILGIAMGSSEAAGFLDRSGRITGWLNELAFAPVDANPEAGTDDWSGNPGIGAAYFSQQAVNKLAGPAGITFPDDMGLPERLKVVQERMAVGDPAAQAIFETIGIYLGYVIPWYAEFYDMEHAMILGRVTSGPGGELILAQAKEVLAAEFPELAQRLSIFLPDEKSRRVGQAVAAASLPRAGASR</sequence>
<dbReference type="Gene3D" id="3.30.420.40">
    <property type="match status" value="2"/>
</dbReference>
<comment type="caution">
    <text evidence="1">The sequence shown here is derived from an EMBL/GenBank/DDBJ whole genome shotgun (WGS) entry which is preliminary data.</text>
</comment>
<dbReference type="EMBL" id="BSDE01000008">
    <property type="protein sequence ID" value="GLH74718.1"/>
    <property type="molecule type" value="Genomic_DNA"/>
</dbReference>
<dbReference type="Proteomes" id="UP001165069">
    <property type="component" value="Unassembled WGS sequence"/>
</dbReference>
<dbReference type="SUPFAM" id="SSF53067">
    <property type="entry name" value="Actin-like ATPase domain"/>
    <property type="match status" value="1"/>
</dbReference>
<accession>A0ABQ5QJJ2</accession>
<reference evidence="1 2" key="1">
    <citation type="journal article" date="2023" name="Antonie Van Leeuwenhoek">
        <title>Mesoterricola silvestris gen. nov., sp. nov., Mesoterricola sediminis sp. nov., Geothrix oryzae sp. nov., Geothrix edaphica sp. nov., Geothrix rubra sp. nov., and Geothrix limicola sp. nov., six novel members of Acidobacteriota isolated from soils.</title>
        <authorList>
            <person name="Itoh H."/>
            <person name="Sugisawa Y."/>
            <person name="Mise K."/>
            <person name="Xu Z."/>
            <person name="Kuniyasu M."/>
            <person name="Ushijima N."/>
            <person name="Kawano K."/>
            <person name="Kobayashi E."/>
            <person name="Shiratori Y."/>
            <person name="Masuda Y."/>
            <person name="Senoo K."/>
        </authorList>
    </citation>
    <scope>NUCLEOTIDE SEQUENCE [LARGE SCALE GENOMIC DNA]</scope>
    <source>
        <strain evidence="1 2">Red804</strain>
    </source>
</reference>
<name>A0ABQ5QJJ2_9BACT</name>
<organism evidence="1 2">
    <name type="scientific">Geothrix limicola</name>
    <dbReference type="NCBI Taxonomy" id="2927978"/>
    <lineage>
        <taxon>Bacteria</taxon>
        <taxon>Pseudomonadati</taxon>
        <taxon>Acidobacteriota</taxon>
        <taxon>Holophagae</taxon>
        <taxon>Holophagales</taxon>
        <taxon>Holophagaceae</taxon>
        <taxon>Geothrix</taxon>
    </lineage>
</organism>
<protein>
    <recommendedName>
        <fullName evidence="3">ROK family protein</fullName>
    </recommendedName>
</protein>